<sequence>MASLSRYRQITEQIKRAVQEGVLPPDTRLPSVRTLAAQYNVSLTTALKALRTLEDEHVAVARPKSGFFVAPILPLSREPVRSEILPADFAPLDEQTELHMSMVGEACRVPLDLANGRRELYPVRKLSQIMRQLSYSKPFLLGDCVKGTGYPPLKEEIARRAVSYGCNITPDTLLITNGCIEALSLALRATLEPGDAVAVESPCYFVLLQMLRNLDLRLTEVDACPEGYVDCDKLTALFRRKAVKAFVTLANVNNPLGKTIPDEIKADITRQADENGIIIIEDDTFGDAAFGEQRPFPMRAFSRNVILCSGFSKTIAPGVRIGWVHSLHYMRKITSLKYTSSMGSQILPQAAISELLSNGGYDAHLRRLRRELAVQIQKIRNLVLRTFPPGTTVTEPEGGYVLWVTMPEGSLNVRTLFLNARAEGIGIAPGHIFATDSRYDRSFRLNAGFGCDTEVETAIMQLAQWCRGSLPAQKSPPVAG</sequence>
<dbReference type="InterPro" id="IPR004839">
    <property type="entry name" value="Aminotransferase_I/II_large"/>
</dbReference>
<dbReference type="GO" id="GO:0003700">
    <property type="term" value="F:DNA-binding transcription factor activity"/>
    <property type="evidence" value="ECO:0007669"/>
    <property type="project" value="InterPro"/>
</dbReference>
<dbReference type="Gene3D" id="3.40.640.10">
    <property type="entry name" value="Type I PLP-dependent aspartate aminotransferase-like (Major domain)"/>
    <property type="match status" value="1"/>
</dbReference>
<evidence type="ECO:0000256" key="4">
    <source>
        <dbReference type="ARBA" id="ARBA00023125"/>
    </source>
</evidence>
<dbReference type="PROSITE" id="PS50949">
    <property type="entry name" value="HTH_GNTR"/>
    <property type="match status" value="1"/>
</dbReference>
<proteinExistence type="inferred from homology"/>
<reference evidence="7 8" key="1">
    <citation type="submission" date="2016-06" db="EMBL/GenBank/DDBJ databases">
        <authorList>
            <person name="Kjaerup R.B."/>
            <person name="Dalgaard T.S."/>
            <person name="Juul-Madsen H.R."/>
        </authorList>
    </citation>
    <scope>NUCLEOTIDE SEQUENCE [LARGE SCALE GENOMIC DNA]</scope>
    <source>
        <strain evidence="7 8">GCSL-Mp3</strain>
    </source>
</reference>
<keyword evidence="3" id="KW-0805">Transcription regulation</keyword>
<dbReference type="InterPro" id="IPR051446">
    <property type="entry name" value="HTH_trans_reg/aminotransferase"/>
</dbReference>
<dbReference type="PANTHER" id="PTHR46577">
    <property type="entry name" value="HTH-TYPE TRANSCRIPTIONAL REGULATORY PROTEIN GABR"/>
    <property type="match status" value="1"/>
</dbReference>
<dbReference type="Proteomes" id="UP000092247">
    <property type="component" value="Unassembled WGS sequence"/>
</dbReference>
<dbReference type="SUPFAM" id="SSF46785">
    <property type="entry name" value="Winged helix' DNA-binding domain"/>
    <property type="match status" value="1"/>
</dbReference>
<dbReference type="PANTHER" id="PTHR46577:SF2">
    <property type="entry name" value="TRANSCRIPTIONAL REGULATORY PROTEIN"/>
    <property type="match status" value="1"/>
</dbReference>
<dbReference type="CDD" id="cd00609">
    <property type="entry name" value="AAT_like"/>
    <property type="match status" value="1"/>
</dbReference>
<organism evidence="7 8">
    <name type="scientific">Morganella psychrotolerans</name>
    <dbReference type="NCBI Taxonomy" id="368603"/>
    <lineage>
        <taxon>Bacteria</taxon>
        <taxon>Pseudomonadati</taxon>
        <taxon>Pseudomonadota</taxon>
        <taxon>Gammaproteobacteria</taxon>
        <taxon>Enterobacterales</taxon>
        <taxon>Morganellaceae</taxon>
        <taxon>Morganella</taxon>
    </lineage>
</organism>
<accession>A0A1B8GYV6</accession>
<dbReference type="RefSeq" id="WP_067426847.1">
    <property type="nucleotide sequence ID" value="NZ_LZEX01000046.1"/>
</dbReference>
<dbReference type="EMBL" id="LZEX01000046">
    <property type="protein sequence ID" value="OBU01999.1"/>
    <property type="molecule type" value="Genomic_DNA"/>
</dbReference>
<dbReference type="GO" id="GO:0030170">
    <property type="term" value="F:pyridoxal phosphate binding"/>
    <property type="evidence" value="ECO:0007669"/>
    <property type="project" value="InterPro"/>
</dbReference>
<dbReference type="InterPro" id="IPR015421">
    <property type="entry name" value="PyrdxlP-dep_Trfase_major"/>
</dbReference>
<evidence type="ECO:0000256" key="1">
    <source>
        <dbReference type="ARBA" id="ARBA00005384"/>
    </source>
</evidence>
<keyword evidence="5" id="KW-0804">Transcription</keyword>
<dbReference type="Gene3D" id="1.10.10.10">
    <property type="entry name" value="Winged helix-like DNA-binding domain superfamily/Winged helix DNA-binding domain"/>
    <property type="match status" value="1"/>
</dbReference>
<dbReference type="Pfam" id="PF00392">
    <property type="entry name" value="GntR"/>
    <property type="match status" value="1"/>
</dbReference>
<evidence type="ECO:0000313" key="7">
    <source>
        <dbReference type="EMBL" id="OBU01999.1"/>
    </source>
</evidence>
<dbReference type="CDD" id="cd07377">
    <property type="entry name" value="WHTH_GntR"/>
    <property type="match status" value="1"/>
</dbReference>
<dbReference type="InterPro" id="IPR036390">
    <property type="entry name" value="WH_DNA-bd_sf"/>
</dbReference>
<dbReference type="SUPFAM" id="SSF53383">
    <property type="entry name" value="PLP-dependent transferases"/>
    <property type="match status" value="1"/>
</dbReference>
<name>A0A1B8GYV6_9GAMM</name>
<evidence type="ECO:0000313" key="8">
    <source>
        <dbReference type="Proteomes" id="UP000092247"/>
    </source>
</evidence>
<comment type="caution">
    <text evidence="7">The sequence shown here is derived from an EMBL/GenBank/DDBJ whole genome shotgun (WGS) entry which is preliminary data.</text>
</comment>
<dbReference type="Pfam" id="PF00155">
    <property type="entry name" value="Aminotran_1_2"/>
    <property type="match status" value="1"/>
</dbReference>
<dbReference type="InterPro" id="IPR015424">
    <property type="entry name" value="PyrdxlP-dep_Trfase"/>
</dbReference>
<dbReference type="SMART" id="SM00345">
    <property type="entry name" value="HTH_GNTR"/>
    <property type="match status" value="1"/>
</dbReference>
<keyword evidence="2" id="KW-0663">Pyridoxal phosphate</keyword>
<feature type="domain" description="HTH gntR-type" evidence="6">
    <location>
        <begin position="4"/>
        <end position="72"/>
    </location>
</feature>
<dbReference type="Gene3D" id="3.90.1150.10">
    <property type="entry name" value="Aspartate Aminotransferase, domain 1"/>
    <property type="match status" value="1"/>
</dbReference>
<keyword evidence="4" id="KW-0238">DNA-binding</keyword>
<comment type="similarity">
    <text evidence="1">In the C-terminal section; belongs to the class-I pyridoxal-phosphate-dependent aminotransferase family.</text>
</comment>
<dbReference type="InterPro" id="IPR036388">
    <property type="entry name" value="WH-like_DNA-bd_sf"/>
</dbReference>
<gene>
    <name evidence="7" type="ORF">AYY17_13325</name>
</gene>
<evidence type="ECO:0000256" key="5">
    <source>
        <dbReference type="ARBA" id="ARBA00023163"/>
    </source>
</evidence>
<dbReference type="InterPro" id="IPR015422">
    <property type="entry name" value="PyrdxlP-dep_Trfase_small"/>
</dbReference>
<dbReference type="GO" id="GO:0003677">
    <property type="term" value="F:DNA binding"/>
    <property type="evidence" value="ECO:0007669"/>
    <property type="project" value="UniProtKB-KW"/>
</dbReference>
<evidence type="ECO:0000259" key="6">
    <source>
        <dbReference type="PROSITE" id="PS50949"/>
    </source>
</evidence>
<dbReference type="AlphaFoldDB" id="A0A1B8GYV6"/>
<evidence type="ECO:0000256" key="2">
    <source>
        <dbReference type="ARBA" id="ARBA00022898"/>
    </source>
</evidence>
<evidence type="ECO:0000256" key="3">
    <source>
        <dbReference type="ARBA" id="ARBA00023015"/>
    </source>
</evidence>
<dbReference type="InterPro" id="IPR000524">
    <property type="entry name" value="Tscrpt_reg_HTH_GntR"/>
</dbReference>
<dbReference type="STRING" id="368603.AYY16_00075"/>
<protein>
    <submittedName>
        <fullName evidence="7">GntR family transcriptional regulator</fullName>
    </submittedName>
</protein>